<accession>A0ABU5L7J9</accession>
<evidence type="ECO:0000313" key="3">
    <source>
        <dbReference type="EMBL" id="MDZ5762022.1"/>
    </source>
</evidence>
<dbReference type="EMBL" id="JARGYT010000016">
    <property type="protein sequence ID" value="MDZ5762022.1"/>
    <property type="molecule type" value="Genomic_DNA"/>
</dbReference>
<evidence type="ECO:0000313" key="4">
    <source>
        <dbReference type="Proteomes" id="UP001293791"/>
    </source>
</evidence>
<gene>
    <name evidence="3" type="ORF">Cyrtocomes_00388</name>
</gene>
<dbReference type="PANTHER" id="PTHR46229">
    <property type="entry name" value="BOLA TRANSCRIPTION REGULATOR"/>
    <property type="match status" value="1"/>
</dbReference>
<dbReference type="SUPFAM" id="SSF82657">
    <property type="entry name" value="BolA-like"/>
    <property type="match status" value="1"/>
</dbReference>
<dbReference type="InterPro" id="IPR036065">
    <property type="entry name" value="BolA-like_sf"/>
</dbReference>
<reference evidence="3 4" key="1">
    <citation type="submission" date="2023-02" db="EMBL/GenBank/DDBJ databases">
        <title>Host association and intracellularity evolved multiple times independently in the Rickettsiales.</title>
        <authorList>
            <person name="Castelli M."/>
            <person name="Nardi T."/>
            <person name="Gammuto L."/>
            <person name="Bellinzona G."/>
            <person name="Sabaneyeva E."/>
            <person name="Potekhin A."/>
            <person name="Serra V."/>
            <person name="Petroni G."/>
            <person name="Sassera D."/>
        </authorList>
    </citation>
    <scope>NUCLEOTIDE SEQUENCE [LARGE SCALE GENOMIC DNA]</scope>
    <source>
        <strain evidence="3 4">BOD18</strain>
    </source>
</reference>
<dbReference type="InterPro" id="IPR002634">
    <property type="entry name" value="BolA"/>
</dbReference>
<comment type="similarity">
    <text evidence="1 2">Belongs to the BolA/IbaG family.</text>
</comment>
<dbReference type="RefSeq" id="WP_322497512.1">
    <property type="nucleotide sequence ID" value="NZ_JARGYT010000016.1"/>
</dbReference>
<evidence type="ECO:0000256" key="1">
    <source>
        <dbReference type="ARBA" id="ARBA00005578"/>
    </source>
</evidence>
<name>A0ABU5L7J9_9RICK</name>
<proteinExistence type="inferred from homology"/>
<organism evidence="3 4">
    <name type="scientific">Candidatus Cyrtobacter comes</name>
    <dbReference type="NCBI Taxonomy" id="675776"/>
    <lineage>
        <taxon>Bacteria</taxon>
        <taxon>Pseudomonadati</taxon>
        <taxon>Pseudomonadota</taxon>
        <taxon>Alphaproteobacteria</taxon>
        <taxon>Rickettsiales</taxon>
        <taxon>Candidatus Midichloriaceae</taxon>
        <taxon>Candidatus Cyrtobacter</taxon>
    </lineage>
</organism>
<sequence>MTSVELFDSIKTKLPDADINIIDTVGDQDHYKVSISSSYFNGLSMLQQHRLVYEALGEKLKFLHALSLETFIK</sequence>
<dbReference type="PANTHER" id="PTHR46229:SF2">
    <property type="entry name" value="BOLA-LIKE PROTEIN 1"/>
    <property type="match status" value="1"/>
</dbReference>
<protein>
    <submittedName>
        <fullName evidence="3">BolA family transcriptional regulator</fullName>
    </submittedName>
</protein>
<evidence type="ECO:0000256" key="2">
    <source>
        <dbReference type="RuleBase" id="RU003860"/>
    </source>
</evidence>
<keyword evidence="4" id="KW-1185">Reference proteome</keyword>
<dbReference type="Pfam" id="PF01722">
    <property type="entry name" value="BolA"/>
    <property type="match status" value="1"/>
</dbReference>
<dbReference type="PIRSF" id="PIRSF003113">
    <property type="entry name" value="BolA"/>
    <property type="match status" value="1"/>
</dbReference>
<comment type="caution">
    <text evidence="3">The sequence shown here is derived from an EMBL/GenBank/DDBJ whole genome shotgun (WGS) entry which is preliminary data.</text>
</comment>
<dbReference type="Proteomes" id="UP001293791">
    <property type="component" value="Unassembled WGS sequence"/>
</dbReference>
<dbReference type="Gene3D" id="3.30.300.90">
    <property type="entry name" value="BolA-like"/>
    <property type="match status" value="1"/>
</dbReference>
<dbReference type="InterPro" id="IPR050961">
    <property type="entry name" value="BolA/IbaG_stress_morph_reg"/>
</dbReference>